<dbReference type="InterPro" id="IPR041700">
    <property type="entry name" value="OMP_b-brl_3"/>
</dbReference>
<keyword evidence="3" id="KW-0378">Hydrolase</keyword>
<accession>A0A1I5BLQ8</accession>
<dbReference type="GO" id="GO:0004180">
    <property type="term" value="F:carboxypeptidase activity"/>
    <property type="evidence" value="ECO:0007669"/>
    <property type="project" value="UniProtKB-KW"/>
</dbReference>
<dbReference type="SUPFAM" id="SSF56935">
    <property type="entry name" value="Porins"/>
    <property type="match status" value="1"/>
</dbReference>
<dbReference type="SUPFAM" id="SSF49464">
    <property type="entry name" value="Carboxypeptidase regulatory domain-like"/>
    <property type="match status" value="1"/>
</dbReference>
<dbReference type="STRING" id="913024.SAMN05421741_11043"/>
<feature type="domain" description="Outer membrane protein beta-barrel" evidence="2">
    <location>
        <begin position="451"/>
        <end position="908"/>
    </location>
</feature>
<keyword evidence="3" id="KW-0121">Carboxypeptidase</keyword>
<evidence type="ECO:0000259" key="2">
    <source>
        <dbReference type="Pfam" id="PF14905"/>
    </source>
</evidence>
<proteinExistence type="predicted"/>
<sequence length="936" mass="106204">MKKILSILPFLILLIFVDGFAQNIQLKGKVVDDAKAPLADMTVYLSKAKDSTLIQYATTDVSGLFSIDIKAVEEPSYLTFSYIGYKDKIEKFDKINQSKYLGEVVMVPDSDVLSEIVIVTDAPIRVKNDTLEFNASSFKVRPDANVEALLKELPGVEIDADKKITVNGKEVTQILVNGKPFFNTDGTIAMQNLPANLIKKIQVTDHKTKREEFSGRNAKSDNASINLTIDEANNKGLMAKLSAGIGSIIDGSNRYESSGLVNYFKGNRKISVLASSNNINSEGFSMDEIFDNMGGGRSQFLTFGGRSGGPGGFGSGSGITRTHMAGLNYSDQFFKGFETNASYYFKDTQNKNNNRSRVINLLPDGDFITESESQRLNNNTNHNADVRLEYKINPTTQLFINPKLTANNNEFRNTSTAKSMDADGTLFNESNERSFSTSDSFTFKNSIEFNKKLNDKGKNFSLEFSNDNSKTTGLGNTNSTTLFYQGDQPNDIRNQEERSNSTDDIYTITAEYSQPISEKTFIDLGYTFDYNNQTDNLNTFNFNEETNSFIDFNDRLSNQTHTNIITNTPYVGINYDNEKVEWFVNSGVNIANFNASAFYMSNDYAVDRKFISPYIRSNFRYKLDKNKNFNIGYNYNVNNPNATQILPYERLNDPLQTYIGNRDLDQARYHSLRLGFRNYNFQLRSGWSIFANASFYDSQIVSSTLFDENRKRTTTYENVSGAFNTGLFFHWSKSYKFDAHTIRYGAGSNINFNRQKGFANGILYDADEISFSPNIYGSWDYGELFTIAPSYNVSFNNTKYSNFQLSETSFVRHNLMLQTTTYWPENFTWGNDFGYTYNTNIAPGFQRDFFLWNTAVSYTFLNKALTAKVKVYDLLNKNIGTSRTINPTAIIDQENTVLERYVMFSVTWKFNQFGNSSNNRNRGGNRMMMPGRMRDL</sequence>
<organism evidence="3 4">
    <name type="scientific">Paenimyroides ummariense</name>
    <dbReference type="NCBI Taxonomy" id="913024"/>
    <lineage>
        <taxon>Bacteria</taxon>
        <taxon>Pseudomonadati</taxon>
        <taxon>Bacteroidota</taxon>
        <taxon>Flavobacteriia</taxon>
        <taxon>Flavobacteriales</taxon>
        <taxon>Flavobacteriaceae</taxon>
        <taxon>Paenimyroides</taxon>
    </lineage>
</organism>
<evidence type="ECO:0000256" key="1">
    <source>
        <dbReference type="SAM" id="MobiDB-lite"/>
    </source>
</evidence>
<evidence type="ECO:0000313" key="3">
    <source>
        <dbReference type="EMBL" id="SFN75411.1"/>
    </source>
</evidence>
<dbReference type="RefSeq" id="WP_091522588.1">
    <property type="nucleotide sequence ID" value="NZ_FOVI01000010.1"/>
</dbReference>
<gene>
    <name evidence="3" type="ORF">SAMN05421741_11043</name>
</gene>
<feature type="region of interest" description="Disordered" evidence="1">
    <location>
        <begin position="917"/>
        <end position="936"/>
    </location>
</feature>
<reference evidence="4" key="1">
    <citation type="submission" date="2016-10" db="EMBL/GenBank/DDBJ databases">
        <authorList>
            <person name="Varghese N."/>
            <person name="Submissions S."/>
        </authorList>
    </citation>
    <scope>NUCLEOTIDE SEQUENCE [LARGE SCALE GENOMIC DNA]</scope>
    <source>
        <strain evidence="4">DS-12</strain>
    </source>
</reference>
<protein>
    <submittedName>
        <fullName evidence="3">Carboxypeptidase regulatory-like domain-containing protein</fullName>
    </submittedName>
</protein>
<dbReference type="Proteomes" id="UP000199036">
    <property type="component" value="Unassembled WGS sequence"/>
</dbReference>
<dbReference type="AlphaFoldDB" id="A0A1I5BLQ8"/>
<dbReference type="EMBL" id="FOVI01000010">
    <property type="protein sequence ID" value="SFN75411.1"/>
    <property type="molecule type" value="Genomic_DNA"/>
</dbReference>
<dbReference type="OrthoDB" id="1682379at2"/>
<dbReference type="Pfam" id="PF14905">
    <property type="entry name" value="OMP_b-brl_3"/>
    <property type="match status" value="1"/>
</dbReference>
<keyword evidence="4" id="KW-1185">Reference proteome</keyword>
<feature type="region of interest" description="Disordered" evidence="1">
    <location>
        <begin position="466"/>
        <end position="500"/>
    </location>
</feature>
<keyword evidence="3" id="KW-0645">Protease</keyword>
<name>A0A1I5BLQ8_9FLAO</name>
<feature type="compositionally biased region" description="Low complexity" evidence="1">
    <location>
        <begin position="469"/>
        <end position="482"/>
    </location>
</feature>
<dbReference type="InterPro" id="IPR008969">
    <property type="entry name" value="CarboxyPept-like_regulatory"/>
</dbReference>
<evidence type="ECO:0000313" key="4">
    <source>
        <dbReference type="Proteomes" id="UP000199036"/>
    </source>
</evidence>